<protein>
    <submittedName>
        <fullName evidence="1">(rape) hypothetical protein</fullName>
    </submittedName>
</protein>
<dbReference type="Proteomes" id="UP001295469">
    <property type="component" value="Chromosome C03"/>
</dbReference>
<organism evidence="1">
    <name type="scientific">Brassica napus</name>
    <name type="common">Rape</name>
    <dbReference type="NCBI Taxonomy" id="3708"/>
    <lineage>
        <taxon>Eukaryota</taxon>
        <taxon>Viridiplantae</taxon>
        <taxon>Streptophyta</taxon>
        <taxon>Embryophyta</taxon>
        <taxon>Tracheophyta</taxon>
        <taxon>Spermatophyta</taxon>
        <taxon>Magnoliopsida</taxon>
        <taxon>eudicotyledons</taxon>
        <taxon>Gunneridae</taxon>
        <taxon>Pentapetalae</taxon>
        <taxon>rosids</taxon>
        <taxon>malvids</taxon>
        <taxon>Brassicales</taxon>
        <taxon>Brassicaceae</taxon>
        <taxon>Brassiceae</taxon>
        <taxon>Brassica</taxon>
    </lineage>
</organism>
<dbReference type="EMBL" id="HG994367">
    <property type="protein sequence ID" value="CAF1701993.1"/>
    <property type="molecule type" value="Genomic_DNA"/>
</dbReference>
<sequence length="34" mass="3505">MSLCLLSTSSIKILFNDRGLASLATVGPISVSPL</sequence>
<reference evidence="1" key="1">
    <citation type="submission" date="2021-01" db="EMBL/GenBank/DDBJ databases">
        <authorList>
            <consortium name="Genoscope - CEA"/>
            <person name="William W."/>
        </authorList>
    </citation>
    <scope>NUCLEOTIDE SEQUENCE</scope>
</reference>
<accession>A0A816IBX0</accession>
<evidence type="ECO:0000313" key="1">
    <source>
        <dbReference type="EMBL" id="CAF1701993.1"/>
    </source>
</evidence>
<proteinExistence type="predicted"/>
<dbReference type="AlphaFoldDB" id="A0A816IBX0"/>
<gene>
    <name evidence="1" type="ORF">DARMORV10_C03P33690.1</name>
</gene>
<name>A0A816IBX0_BRANA</name>